<sequence length="1465" mass="166965">MHRPSRKKFPRLVTRPSGLHTDWQADLAIFDQLAKHNDSYRYLLVCIDVLSRKIFVAPVKTKRSEDMIEAFEKIFQLSDSILPHKLYTDRGIEFEAKKMKDYFRSKDIDKRVVYSPDVHASMAERANRTIKERLYRYFSEKNTLRWVEAIQQIVSGINSSVNRVTGVTPISVTFKNSRKLFERLYKDTDTPIKITSKLNPGQVVRISKEKGKFEKGYLANYTDELFIIHTTNDSRTPITYRLKDFEDNLIEGIFYREELVPTQEDTTHRIAEILKTRTTRTGVKQHFTLTMDSFYVVLPSNSGDVEGNTTSRFTVRMPDTLELDSSWTVALSNIIYPFSFSLLGDSDEQESITIYRRYGKELLSVRIEIPDLSFASEEALEEALNAVLLDAWKKELDREREEMRLEENKKRIYGNFRKRRAVATISEQLDKNGYFDLTKEISFNFMKYLGKEGIRLPPIRPHEVDGISMVRFTPKQDQKERIKQALNEFNSVGQTESVPSVDETPESTSQTHPEQKEALPAVEDVTKNEGAAEHENAHESIIQQLEKEGHFDMPKDFAYKFIQYLNKEIKGAKLPVVSSVPDSSVVRLKPQTDQKDIIINAIKSFASRSAPKPENPLPEDEENPEKDTHVHSQVKVENQLNKKTDSSSVSDISKTDDPPIPMSRVSEAPTDAPVASEEKPDDTQQVTEKQNNKTPLDGKITPLSDSLPTLTDEQKTLMGMAVRAATRSLTNSVELAKQQSQLNKELNQKYWEDARYKYALIDEEVTLNETGVTKRKIPATIIKWVITQLKLLVGRRNEIDKWIQECLEAKDRVSEAQIETKNSESRGDVTEARKAADRAKAAEQKVKELANQVDEAIAGQKLLSEEIIGKVEAELSNETSSSKIATPDDEETSSHEEENLGEHESEEPQEPSEDKQENAKEPSKDNIEEESETIDGKEEPSEDKYERDEETSAHAEDANVYEEHEQEDIEEPHETSEEEKDEGPSAPAEERVEDEAETIDTEEPSEETQDKDEGPSAPEDENVEEAVSTDVVAEEPSEETQEKYERPSAPEEENVEEAVSTDNVAEEPSEETQEKDEGPSAPEEENVEEAVSTDDVAEEPSEETQEKDEEPSADQDENIEKEAEAIDKEVSPSEETQEKDEETSAPAEEENVEQEAESIDGEVAPSEDTHGNEGENIEQEHEQEKSEEKSQEFPTIIEEEPWTPPEKVNNLPTIEEEPEQEEIQPEDLSSLPALPRPEMLIADPPERPSFWKSFFGNGVKHVEDKTKEKELPKEENQQKESEVLKDSEPKKIHLAEYAYPPEYLKMLLSFSNIQLADPKYQWVSILYDKVHKRFHVFLQGNVQFIKLSRQLAYTLGFDSEKVHSGQVAKYMPDISGGVRQFLVYAPKLVENSIIGNVTAPLLRVVNVSGKPGESISEVYMTEAHHRLLGKRHPDITIEIRTLTGKLVKFHWGTCILTLHFQRSLF</sequence>
<feature type="compositionally biased region" description="Acidic residues" evidence="1">
    <location>
        <begin position="1082"/>
        <end position="1117"/>
    </location>
</feature>
<dbReference type="PANTHER" id="PTHR46585:SF1">
    <property type="entry name" value="CHROMO DOMAIN-CONTAINING PROTEIN"/>
    <property type="match status" value="1"/>
</dbReference>
<dbReference type="GO" id="GO:0003676">
    <property type="term" value="F:nucleic acid binding"/>
    <property type="evidence" value="ECO:0007669"/>
    <property type="project" value="InterPro"/>
</dbReference>
<feature type="compositionally biased region" description="Basic and acidic residues" evidence="1">
    <location>
        <begin position="821"/>
        <end position="836"/>
    </location>
</feature>
<proteinExistence type="predicted"/>
<dbReference type="Proteomes" id="UP000580250">
    <property type="component" value="Unassembled WGS sequence"/>
</dbReference>
<gene>
    <name evidence="3" type="ORF">MENT_LOCUS6091</name>
</gene>
<feature type="compositionally biased region" description="Acidic residues" evidence="1">
    <location>
        <begin position="964"/>
        <end position="981"/>
    </location>
</feature>
<dbReference type="InterPro" id="IPR001584">
    <property type="entry name" value="Integrase_cat-core"/>
</dbReference>
<feature type="compositionally biased region" description="Basic and acidic residues" evidence="1">
    <location>
        <begin position="912"/>
        <end position="926"/>
    </location>
</feature>
<feature type="compositionally biased region" description="Polar residues" evidence="1">
    <location>
        <begin position="683"/>
        <end position="694"/>
    </location>
</feature>
<evidence type="ECO:0000256" key="1">
    <source>
        <dbReference type="SAM" id="MobiDB-lite"/>
    </source>
</evidence>
<feature type="compositionally biased region" description="Basic and acidic residues" evidence="1">
    <location>
        <begin position="1040"/>
        <end position="1049"/>
    </location>
</feature>
<organism evidence="3 4">
    <name type="scientific">Meloidogyne enterolobii</name>
    <name type="common">Root-knot nematode worm</name>
    <name type="synonym">Meloidogyne mayaguensis</name>
    <dbReference type="NCBI Taxonomy" id="390850"/>
    <lineage>
        <taxon>Eukaryota</taxon>
        <taxon>Metazoa</taxon>
        <taxon>Ecdysozoa</taxon>
        <taxon>Nematoda</taxon>
        <taxon>Chromadorea</taxon>
        <taxon>Rhabditida</taxon>
        <taxon>Tylenchina</taxon>
        <taxon>Tylenchomorpha</taxon>
        <taxon>Tylenchoidea</taxon>
        <taxon>Meloidogynidae</taxon>
        <taxon>Meloidogyninae</taxon>
        <taxon>Meloidogyne</taxon>
    </lineage>
</organism>
<feature type="region of interest" description="Disordered" evidence="1">
    <location>
        <begin position="489"/>
        <end position="521"/>
    </location>
</feature>
<feature type="compositionally biased region" description="Acidic residues" evidence="1">
    <location>
        <begin position="1214"/>
        <end position="1225"/>
    </location>
</feature>
<evidence type="ECO:0000259" key="2">
    <source>
        <dbReference type="PROSITE" id="PS50994"/>
    </source>
</evidence>
<feature type="compositionally biased region" description="Acidic residues" evidence="1">
    <location>
        <begin position="1135"/>
        <end position="1160"/>
    </location>
</feature>
<dbReference type="PANTHER" id="PTHR46585">
    <property type="entry name" value="INTEGRASE CORE DOMAIN CONTAINING PROTEIN"/>
    <property type="match status" value="1"/>
</dbReference>
<dbReference type="Gene3D" id="3.30.420.10">
    <property type="entry name" value="Ribonuclease H-like superfamily/Ribonuclease H"/>
    <property type="match status" value="1"/>
</dbReference>
<feature type="region of interest" description="Disordered" evidence="1">
    <location>
        <begin position="873"/>
        <end position="1243"/>
    </location>
</feature>
<dbReference type="PROSITE" id="PS50994">
    <property type="entry name" value="INTEGRASE"/>
    <property type="match status" value="1"/>
</dbReference>
<dbReference type="GO" id="GO:0015074">
    <property type="term" value="P:DNA integration"/>
    <property type="evidence" value="ECO:0007669"/>
    <property type="project" value="InterPro"/>
</dbReference>
<feature type="domain" description="Integrase catalytic" evidence="2">
    <location>
        <begin position="12"/>
        <end position="177"/>
    </location>
</feature>
<feature type="region of interest" description="Disordered" evidence="1">
    <location>
        <begin position="603"/>
        <end position="707"/>
    </location>
</feature>
<reference evidence="3 4" key="1">
    <citation type="submission" date="2020-08" db="EMBL/GenBank/DDBJ databases">
        <authorList>
            <person name="Koutsovoulos G."/>
            <person name="Danchin GJ E."/>
        </authorList>
    </citation>
    <scope>NUCLEOTIDE SEQUENCE [LARGE SCALE GENOMIC DNA]</scope>
</reference>
<dbReference type="OrthoDB" id="5873082at2759"/>
<feature type="compositionally biased region" description="Basic and acidic residues" evidence="1">
    <location>
        <begin position="892"/>
        <end position="903"/>
    </location>
</feature>
<feature type="compositionally biased region" description="Basic and acidic residues" evidence="1">
    <location>
        <begin position="1167"/>
        <end position="1191"/>
    </location>
</feature>
<feature type="region of interest" description="Disordered" evidence="1">
    <location>
        <begin position="813"/>
        <end position="836"/>
    </location>
</feature>
<dbReference type="EMBL" id="CAJEWN010000023">
    <property type="protein sequence ID" value="CAD2139307.1"/>
    <property type="molecule type" value="Genomic_DNA"/>
</dbReference>
<feature type="compositionally biased region" description="Basic and acidic residues" evidence="1">
    <location>
        <begin position="934"/>
        <end position="963"/>
    </location>
</feature>
<evidence type="ECO:0000313" key="4">
    <source>
        <dbReference type="Proteomes" id="UP000580250"/>
    </source>
</evidence>
<dbReference type="SUPFAM" id="SSF53098">
    <property type="entry name" value="Ribonuclease H-like"/>
    <property type="match status" value="1"/>
</dbReference>
<feature type="compositionally biased region" description="Acidic residues" evidence="1">
    <location>
        <begin position="991"/>
        <end position="1010"/>
    </location>
</feature>
<feature type="compositionally biased region" description="Basic and acidic residues" evidence="1">
    <location>
        <begin position="1118"/>
        <end position="1131"/>
    </location>
</feature>
<feature type="compositionally biased region" description="Acidic residues" evidence="1">
    <location>
        <begin position="1064"/>
        <end position="1074"/>
    </location>
</feature>
<accession>A0A6V7TYD3</accession>
<dbReference type="InterPro" id="IPR012337">
    <property type="entry name" value="RNaseH-like_sf"/>
</dbReference>
<name>A0A6V7TYD3_MELEN</name>
<evidence type="ECO:0000313" key="3">
    <source>
        <dbReference type="EMBL" id="CAD2139307.1"/>
    </source>
</evidence>
<feature type="region of interest" description="Disordered" evidence="1">
    <location>
        <begin position="1263"/>
        <end position="1286"/>
    </location>
</feature>
<feature type="compositionally biased region" description="Polar residues" evidence="1">
    <location>
        <begin position="489"/>
        <end position="498"/>
    </location>
</feature>
<dbReference type="InterPro" id="IPR036397">
    <property type="entry name" value="RNaseH_sf"/>
</dbReference>
<comment type="caution">
    <text evidence="3">The sequence shown here is derived from an EMBL/GenBank/DDBJ whole genome shotgun (WGS) entry which is preliminary data.</text>
</comment>
<protein>
    <recommendedName>
        <fullName evidence="2">Integrase catalytic domain-containing protein</fullName>
    </recommendedName>
</protein>